<dbReference type="InterPro" id="IPR036013">
    <property type="entry name" value="Band_7/SPFH_dom_sf"/>
</dbReference>
<dbReference type="InterPro" id="IPR043202">
    <property type="entry name" value="Band-7_stomatin-like"/>
</dbReference>
<dbReference type="EMBL" id="BARU01002034">
    <property type="protein sequence ID" value="GAH23460.1"/>
    <property type="molecule type" value="Genomic_DNA"/>
</dbReference>
<gene>
    <name evidence="3" type="ORF">S03H2_04980</name>
</gene>
<feature type="non-terminal residue" evidence="3">
    <location>
        <position position="1"/>
    </location>
</feature>
<dbReference type="SUPFAM" id="SSF117892">
    <property type="entry name" value="Band 7/SPFH domain"/>
    <property type="match status" value="1"/>
</dbReference>
<dbReference type="InterPro" id="IPR001107">
    <property type="entry name" value="Band_7"/>
</dbReference>
<sequence length="139" mass="15492">RQYTQAALRDVLGNMELDSVLTDRERVATEIRVIVDKETSDWGIDIKSINIQELELPAEMKRAMAKQAEAEREKRAVIIASEGELGAAENLVKAANIMVSYPAALQLRTLQTIRDISQDPSEKIVIFMPGGITDLLKKL</sequence>
<comment type="similarity">
    <text evidence="1">Belongs to the band 7/mec-2 family.</text>
</comment>
<comment type="caution">
    <text evidence="3">The sequence shown here is derived from an EMBL/GenBank/DDBJ whole genome shotgun (WGS) entry which is preliminary data.</text>
</comment>
<dbReference type="PRINTS" id="PR00721">
    <property type="entry name" value="STOMATIN"/>
</dbReference>
<dbReference type="Gene3D" id="3.30.479.30">
    <property type="entry name" value="Band 7 domain"/>
    <property type="match status" value="1"/>
</dbReference>
<dbReference type="PANTHER" id="PTHR10264:SF19">
    <property type="entry name" value="AT06885P-RELATED"/>
    <property type="match status" value="1"/>
</dbReference>
<proteinExistence type="inferred from homology"/>
<name>X1ET63_9ZZZZ</name>
<feature type="domain" description="Band 7" evidence="2">
    <location>
        <begin position="1"/>
        <end position="84"/>
    </location>
</feature>
<dbReference type="InterPro" id="IPR001972">
    <property type="entry name" value="Stomatin_HflK_fam"/>
</dbReference>
<dbReference type="Pfam" id="PF01145">
    <property type="entry name" value="Band_7"/>
    <property type="match status" value="1"/>
</dbReference>
<organism evidence="3">
    <name type="scientific">marine sediment metagenome</name>
    <dbReference type="NCBI Taxonomy" id="412755"/>
    <lineage>
        <taxon>unclassified sequences</taxon>
        <taxon>metagenomes</taxon>
        <taxon>ecological metagenomes</taxon>
    </lineage>
</organism>
<dbReference type="Gene3D" id="6.10.250.2090">
    <property type="match status" value="1"/>
</dbReference>
<dbReference type="AlphaFoldDB" id="X1ET63"/>
<evidence type="ECO:0000259" key="2">
    <source>
        <dbReference type="Pfam" id="PF01145"/>
    </source>
</evidence>
<evidence type="ECO:0000313" key="3">
    <source>
        <dbReference type="EMBL" id="GAH23460.1"/>
    </source>
</evidence>
<dbReference type="PANTHER" id="PTHR10264">
    <property type="entry name" value="BAND 7 PROTEIN-RELATED"/>
    <property type="match status" value="1"/>
</dbReference>
<accession>X1ET63</accession>
<protein>
    <recommendedName>
        <fullName evidence="2">Band 7 domain-containing protein</fullName>
    </recommendedName>
</protein>
<reference evidence="3" key="1">
    <citation type="journal article" date="2014" name="Front. Microbiol.">
        <title>High frequency of phylogenetically diverse reductive dehalogenase-homologous genes in deep subseafloor sedimentary metagenomes.</title>
        <authorList>
            <person name="Kawai M."/>
            <person name="Futagami T."/>
            <person name="Toyoda A."/>
            <person name="Takaki Y."/>
            <person name="Nishi S."/>
            <person name="Hori S."/>
            <person name="Arai W."/>
            <person name="Tsubouchi T."/>
            <person name="Morono Y."/>
            <person name="Uchiyama I."/>
            <person name="Ito T."/>
            <person name="Fujiyama A."/>
            <person name="Inagaki F."/>
            <person name="Takami H."/>
        </authorList>
    </citation>
    <scope>NUCLEOTIDE SEQUENCE</scope>
    <source>
        <strain evidence="3">Expedition CK06-06</strain>
    </source>
</reference>
<evidence type="ECO:0000256" key="1">
    <source>
        <dbReference type="ARBA" id="ARBA00008164"/>
    </source>
</evidence>
<dbReference type="GO" id="GO:0005886">
    <property type="term" value="C:plasma membrane"/>
    <property type="evidence" value="ECO:0007669"/>
    <property type="project" value="InterPro"/>
</dbReference>